<evidence type="ECO:0000256" key="2">
    <source>
        <dbReference type="ARBA" id="ARBA00022692"/>
    </source>
</evidence>
<dbReference type="InterPro" id="IPR001902">
    <property type="entry name" value="SLC26A/SulP_fam"/>
</dbReference>
<keyword evidence="4 6" id="KW-0472">Membrane</keyword>
<dbReference type="RefSeq" id="WP_270057954.1">
    <property type="nucleotide sequence ID" value="NZ_CP115149.1"/>
</dbReference>
<dbReference type="Pfam" id="PF00916">
    <property type="entry name" value="Sulfate_transp"/>
    <property type="match status" value="1"/>
</dbReference>
<dbReference type="SUPFAM" id="SSF52091">
    <property type="entry name" value="SpoIIaa-like"/>
    <property type="match status" value="1"/>
</dbReference>
<organism evidence="8 9">
    <name type="scientific">Tepidiforma flava</name>
    <dbReference type="NCBI Taxonomy" id="3004094"/>
    <lineage>
        <taxon>Bacteria</taxon>
        <taxon>Bacillati</taxon>
        <taxon>Chloroflexota</taxon>
        <taxon>Tepidiformia</taxon>
        <taxon>Tepidiformales</taxon>
        <taxon>Tepidiformaceae</taxon>
        <taxon>Tepidiforma</taxon>
    </lineage>
</organism>
<feature type="transmembrane region" description="Helical" evidence="6">
    <location>
        <begin position="252"/>
        <end position="274"/>
    </location>
</feature>
<gene>
    <name evidence="8" type="ORF">O0235_07655</name>
</gene>
<evidence type="ECO:0000259" key="7">
    <source>
        <dbReference type="PROSITE" id="PS50801"/>
    </source>
</evidence>
<dbReference type="Gene3D" id="3.30.750.24">
    <property type="entry name" value="STAS domain"/>
    <property type="match status" value="1"/>
</dbReference>
<evidence type="ECO:0000313" key="8">
    <source>
        <dbReference type="EMBL" id="WBL37441.1"/>
    </source>
</evidence>
<evidence type="ECO:0000256" key="1">
    <source>
        <dbReference type="ARBA" id="ARBA00004141"/>
    </source>
</evidence>
<feature type="transmembrane region" description="Helical" evidence="6">
    <location>
        <begin position="27"/>
        <end position="48"/>
    </location>
</feature>
<feature type="region of interest" description="Disordered" evidence="5">
    <location>
        <begin position="553"/>
        <end position="575"/>
    </location>
</feature>
<dbReference type="InterPro" id="IPR002645">
    <property type="entry name" value="STAS_dom"/>
</dbReference>
<feature type="transmembrane region" description="Helical" evidence="6">
    <location>
        <begin position="295"/>
        <end position="317"/>
    </location>
</feature>
<accession>A0ABY7MA57</accession>
<feature type="transmembrane region" description="Helical" evidence="6">
    <location>
        <begin position="337"/>
        <end position="363"/>
    </location>
</feature>
<sequence>MSLRTARPFERPSLPALPSAADLRANLVAGMVAGIIALPLSIALAVAVGVPPVAGLYTAVFAGAAAAIFGGSRYNITGPTAALVPLLSHVVLVHGPGALPMVGLMAGVILLAMGALRFGRLVRYMPGTVIVGFTAGIALSIAFGQLNAFLGVTGTDPALEHFHERTLDTIRHLSTVGLTTPLVGLVSLAILVAWPRVDRRLPAPLVAVVAVTAATWALGIDTPTVASKYGDLPREFPRPSLGFFDAGLIIDLLQPAIAVAILGGVESLLSAVVADGMAGQRIRHDPDRELRGQGIANLVSPLFGGIPATAAIARTAASIRAGATSRLAGVFHSVTVLVLTLALGPLAGHIPMATLAAVLLITAWKIAEVPEVARIIRRAPREDVLVLVATILITLFFDLTYAIGFGVFASTILLIRRLVSVPAAAAMLPDANGRIAQVSDELGALIKSRPDIDFFTAQGLLSFHSAASFEYQLQGDAHRPLILRMKDVHHIDTTGLLTLEGIIEHRKRHGGRIILTAIQPEVRPVLERFGIIDLLGPENVFEHTKCAIQSIDHPELPHPERGHGAHDAPGLAAAS</sequence>
<keyword evidence="3 6" id="KW-1133">Transmembrane helix</keyword>
<dbReference type="Pfam" id="PF01740">
    <property type="entry name" value="STAS"/>
    <property type="match status" value="1"/>
</dbReference>
<evidence type="ECO:0000313" key="9">
    <source>
        <dbReference type="Proteomes" id="UP001212803"/>
    </source>
</evidence>
<reference evidence="8 9" key="1">
    <citation type="journal article" date="2023" name="ISME J.">
        <title>Thermophilic Dehalococcoidia with unusual traits shed light on an unexpected past.</title>
        <authorList>
            <person name="Palmer M."/>
            <person name="Covington J.K."/>
            <person name="Zhou E.M."/>
            <person name="Thomas S.C."/>
            <person name="Habib N."/>
            <person name="Seymour C.O."/>
            <person name="Lai D."/>
            <person name="Johnston J."/>
            <person name="Hashimi A."/>
            <person name="Jiao J.Y."/>
            <person name="Muok A.R."/>
            <person name="Liu L."/>
            <person name="Xian W.D."/>
            <person name="Zhi X.Y."/>
            <person name="Li M.M."/>
            <person name="Silva L.P."/>
            <person name="Bowen B.P."/>
            <person name="Louie K."/>
            <person name="Briegel A."/>
            <person name="Pett-Ridge J."/>
            <person name="Weber P.K."/>
            <person name="Tocheva E.I."/>
            <person name="Woyke T."/>
            <person name="Northen T.R."/>
            <person name="Mayali X."/>
            <person name="Li W.J."/>
            <person name="Hedlund B.P."/>
        </authorList>
    </citation>
    <scope>NUCLEOTIDE SEQUENCE [LARGE SCALE GENOMIC DNA]</scope>
    <source>
        <strain evidence="8 9">YIM 72310</strain>
    </source>
</reference>
<feature type="transmembrane region" description="Helical" evidence="6">
    <location>
        <begin position="55"/>
        <end position="76"/>
    </location>
</feature>
<dbReference type="Proteomes" id="UP001212803">
    <property type="component" value="Chromosome"/>
</dbReference>
<keyword evidence="9" id="KW-1185">Reference proteome</keyword>
<protein>
    <submittedName>
        <fullName evidence="8">SulP family inorganic anion transporter</fullName>
    </submittedName>
</protein>
<feature type="transmembrane region" description="Helical" evidence="6">
    <location>
        <begin position="201"/>
        <end position="220"/>
    </location>
</feature>
<dbReference type="CDD" id="cd07042">
    <property type="entry name" value="STAS_SulP_like_sulfate_transporter"/>
    <property type="match status" value="1"/>
</dbReference>
<name>A0ABY7MA57_9CHLR</name>
<evidence type="ECO:0000256" key="4">
    <source>
        <dbReference type="ARBA" id="ARBA00023136"/>
    </source>
</evidence>
<feature type="transmembrane region" description="Helical" evidence="6">
    <location>
        <begin position="170"/>
        <end position="194"/>
    </location>
</feature>
<comment type="subcellular location">
    <subcellularLocation>
        <location evidence="1">Membrane</location>
        <topology evidence="1">Multi-pass membrane protein</topology>
    </subcellularLocation>
</comment>
<proteinExistence type="predicted"/>
<dbReference type="EMBL" id="CP115149">
    <property type="protein sequence ID" value="WBL37441.1"/>
    <property type="molecule type" value="Genomic_DNA"/>
</dbReference>
<keyword evidence="2 6" id="KW-0812">Transmembrane</keyword>
<dbReference type="InterPro" id="IPR011547">
    <property type="entry name" value="SLC26A/SulP_dom"/>
</dbReference>
<feature type="transmembrane region" description="Helical" evidence="6">
    <location>
        <begin position="96"/>
        <end position="116"/>
    </location>
</feature>
<evidence type="ECO:0000256" key="6">
    <source>
        <dbReference type="SAM" id="Phobius"/>
    </source>
</evidence>
<feature type="transmembrane region" description="Helical" evidence="6">
    <location>
        <begin position="128"/>
        <end position="150"/>
    </location>
</feature>
<evidence type="ECO:0000256" key="5">
    <source>
        <dbReference type="SAM" id="MobiDB-lite"/>
    </source>
</evidence>
<feature type="domain" description="STAS" evidence="7">
    <location>
        <begin position="442"/>
        <end position="551"/>
    </location>
</feature>
<dbReference type="InterPro" id="IPR036513">
    <property type="entry name" value="STAS_dom_sf"/>
</dbReference>
<evidence type="ECO:0000256" key="3">
    <source>
        <dbReference type="ARBA" id="ARBA00022989"/>
    </source>
</evidence>
<feature type="transmembrane region" description="Helical" evidence="6">
    <location>
        <begin position="384"/>
        <end position="415"/>
    </location>
</feature>
<dbReference type="PROSITE" id="PS50801">
    <property type="entry name" value="STAS"/>
    <property type="match status" value="1"/>
</dbReference>
<feature type="compositionally biased region" description="Basic and acidic residues" evidence="5">
    <location>
        <begin position="553"/>
        <end position="566"/>
    </location>
</feature>
<dbReference type="PANTHER" id="PTHR11814">
    <property type="entry name" value="SULFATE TRANSPORTER"/>
    <property type="match status" value="1"/>
</dbReference>